<accession>A0A4R8ZUL1</accession>
<keyword evidence="5 7" id="KW-0472">Membrane</keyword>
<feature type="region of interest" description="Disordered" evidence="6">
    <location>
        <begin position="64"/>
        <end position="88"/>
    </location>
</feature>
<feature type="transmembrane region" description="Helical" evidence="7">
    <location>
        <begin position="38"/>
        <end position="57"/>
    </location>
</feature>
<name>A0A4R8ZUL1_9MICO</name>
<dbReference type="EMBL" id="SOHE01000072">
    <property type="protein sequence ID" value="TFD46562.1"/>
    <property type="molecule type" value="Genomic_DNA"/>
</dbReference>
<feature type="compositionally biased region" description="Low complexity" evidence="6">
    <location>
        <begin position="124"/>
        <end position="135"/>
    </location>
</feature>
<evidence type="ECO:0000256" key="5">
    <source>
        <dbReference type="ARBA" id="ARBA00023136"/>
    </source>
</evidence>
<evidence type="ECO:0000256" key="3">
    <source>
        <dbReference type="ARBA" id="ARBA00022692"/>
    </source>
</evidence>
<gene>
    <name evidence="9" type="ORF">E3T55_17000</name>
</gene>
<dbReference type="GO" id="GO:0005886">
    <property type="term" value="C:plasma membrane"/>
    <property type="evidence" value="ECO:0007669"/>
    <property type="project" value="UniProtKB-SubCell"/>
</dbReference>
<comment type="subcellular location">
    <subcellularLocation>
        <location evidence="1">Cell membrane</location>
        <topology evidence="1">Multi-pass membrane protein</topology>
    </subcellularLocation>
</comment>
<keyword evidence="2" id="KW-1003">Cell membrane</keyword>
<dbReference type="AlphaFoldDB" id="A0A4R8ZUL1"/>
<feature type="compositionally biased region" description="Basic and acidic residues" evidence="6">
    <location>
        <begin position="100"/>
        <end position="116"/>
    </location>
</feature>
<dbReference type="OrthoDB" id="3298527at2"/>
<feature type="domain" description="Cardiolipin synthase N-terminal" evidence="8">
    <location>
        <begin position="14"/>
        <end position="59"/>
    </location>
</feature>
<evidence type="ECO:0000256" key="6">
    <source>
        <dbReference type="SAM" id="MobiDB-lite"/>
    </source>
</evidence>
<dbReference type="RefSeq" id="WP_134520738.1">
    <property type="nucleotide sequence ID" value="NZ_SOHE01000072.1"/>
</dbReference>
<evidence type="ECO:0000256" key="1">
    <source>
        <dbReference type="ARBA" id="ARBA00004651"/>
    </source>
</evidence>
<evidence type="ECO:0000256" key="2">
    <source>
        <dbReference type="ARBA" id="ARBA00022475"/>
    </source>
</evidence>
<dbReference type="Proteomes" id="UP000297447">
    <property type="component" value="Unassembled WGS sequence"/>
</dbReference>
<feature type="region of interest" description="Disordered" evidence="6">
    <location>
        <begin position="100"/>
        <end position="154"/>
    </location>
</feature>
<keyword evidence="10" id="KW-1185">Reference proteome</keyword>
<feature type="compositionally biased region" description="Basic and acidic residues" evidence="6">
    <location>
        <begin position="137"/>
        <end position="154"/>
    </location>
</feature>
<dbReference type="InterPro" id="IPR027379">
    <property type="entry name" value="CLS_N"/>
</dbReference>
<evidence type="ECO:0000259" key="8">
    <source>
        <dbReference type="Pfam" id="PF13396"/>
    </source>
</evidence>
<organism evidence="9 10">
    <name type="scientific">Cryobacterium frigoriphilum</name>
    <dbReference type="NCBI Taxonomy" id="1259150"/>
    <lineage>
        <taxon>Bacteria</taxon>
        <taxon>Bacillati</taxon>
        <taxon>Actinomycetota</taxon>
        <taxon>Actinomycetes</taxon>
        <taxon>Micrococcales</taxon>
        <taxon>Microbacteriaceae</taxon>
        <taxon>Cryobacterium</taxon>
    </lineage>
</organism>
<evidence type="ECO:0000256" key="7">
    <source>
        <dbReference type="SAM" id="Phobius"/>
    </source>
</evidence>
<reference evidence="9 10" key="1">
    <citation type="submission" date="2019-03" db="EMBL/GenBank/DDBJ databases">
        <title>Genomics of glacier-inhabiting Cryobacterium strains.</title>
        <authorList>
            <person name="Liu Q."/>
            <person name="Xin Y.-H."/>
        </authorList>
    </citation>
    <scope>NUCLEOTIDE SEQUENCE [LARGE SCALE GENOMIC DNA]</scope>
    <source>
        <strain evidence="9 10">Hh14</strain>
    </source>
</reference>
<proteinExistence type="predicted"/>
<keyword evidence="3 7" id="KW-0812">Transmembrane</keyword>
<evidence type="ECO:0000256" key="4">
    <source>
        <dbReference type="ARBA" id="ARBA00022989"/>
    </source>
</evidence>
<sequence length="154" mass="16911">MPRLLFGLGLIVIILTVYALVDCALFDRSRIRGLPRWVWIFVIILVPVIGPLLWLFVGRGRKRAPVGRMPRTSAPDDDPEFLRGLDREKKERERIRRLEDEFAKLDDADGKSDGKPGKPGKPGPSGATGSAGTTGVDPKKSDPGEGDLPGRRDA</sequence>
<dbReference type="Pfam" id="PF13396">
    <property type="entry name" value="PLDc_N"/>
    <property type="match status" value="1"/>
</dbReference>
<evidence type="ECO:0000313" key="9">
    <source>
        <dbReference type="EMBL" id="TFD46562.1"/>
    </source>
</evidence>
<evidence type="ECO:0000313" key="10">
    <source>
        <dbReference type="Proteomes" id="UP000297447"/>
    </source>
</evidence>
<protein>
    <submittedName>
        <fullName evidence="9">PLDc_N domain-containing protein</fullName>
    </submittedName>
</protein>
<keyword evidence="4 7" id="KW-1133">Transmembrane helix</keyword>
<comment type="caution">
    <text evidence="9">The sequence shown here is derived from an EMBL/GenBank/DDBJ whole genome shotgun (WGS) entry which is preliminary data.</text>
</comment>